<dbReference type="GO" id="GO:0016020">
    <property type="term" value="C:membrane"/>
    <property type="evidence" value="ECO:0007669"/>
    <property type="project" value="InterPro"/>
</dbReference>
<feature type="transmembrane region" description="Helical" evidence="1">
    <location>
        <begin position="122"/>
        <end position="146"/>
    </location>
</feature>
<keyword evidence="1" id="KW-1133">Transmembrane helix</keyword>
<reference evidence="3" key="1">
    <citation type="submission" date="2021-03" db="EMBL/GenBank/DDBJ databases">
        <title>Fibrella sp. HMF5335 genome sequencing and assembly.</title>
        <authorList>
            <person name="Kang H."/>
            <person name="Kim H."/>
            <person name="Bae S."/>
            <person name="Joh K."/>
        </authorList>
    </citation>
    <scope>NUCLEOTIDE SEQUENCE</scope>
    <source>
        <strain evidence="3">HMF5335</strain>
    </source>
</reference>
<dbReference type="AlphaFoldDB" id="A0A939GD44"/>
<dbReference type="Proteomes" id="UP000664034">
    <property type="component" value="Unassembled WGS sequence"/>
</dbReference>
<evidence type="ECO:0000313" key="3">
    <source>
        <dbReference type="EMBL" id="MBO0935578.1"/>
    </source>
</evidence>
<evidence type="ECO:0000313" key="4">
    <source>
        <dbReference type="Proteomes" id="UP000664034"/>
    </source>
</evidence>
<evidence type="ECO:0000259" key="2">
    <source>
        <dbReference type="Pfam" id="PF06580"/>
    </source>
</evidence>
<evidence type="ECO:0000256" key="1">
    <source>
        <dbReference type="SAM" id="Phobius"/>
    </source>
</evidence>
<dbReference type="InterPro" id="IPR050640">
    <property type="entry name" value="Bact_2-comp_sensor_kinase"/>
</dbReference>
<dbReference type="RefSeq" id="WP_207363120.1">
    <property type="nucleotide sequence ID" value="NZ_JAFMYV010000001.1"/>
</dbReference>
<keyword evidence="4" id="KW-1185">Reference proteome</keyword>
<keyword evidence="3" id="KW-0418">Kinase</keyword>
<comment type="caution">
    <text evidence="3">The sequence shown here is derived from an EMBL/GenBank/DDBJ whole genome shotgun (WGS) entry which is preliminary data.</text>
</comment>
<dbReference type="EMBL" id="JAFMYV010000001">
    <property type="protein sequence ID" value="MBO0935578.1"/>
    <property type="molecule type" value="Genomic_DNA"/>
</dbReference>
<sequence length="383" mass="43901">MPFPLRVTQRFWVFWQKYWPVLVGLTGLIWLSVAAWMAPLNEWFAAYANSQQAAGPTPFTNELMRGWQAQGKPVPDLSTFFLSWRLAFTVFLPLLLLLAGTGYYVYWYFARKTLFDSRLGSKLIFFAALLFSWFIWYSLASTLLYISPATSRAGFDAALPTLTMSFWTMQTLIMHLSVRQQEDRLLAQATREAELAALTAQVNPPFIFHALQQLQRLAKAEHLPRTEQSLAQLAGIMQYVLEESRKQLTDVSREIDFIRDYLRLQRLRLPQRDTIQISTDVVWDGKPAPIVPLLLNPLIENAFKYGISIQQPCFVRIQLHVTDGVLTFKSENSILPRTDLEKGTGLGLANVRKRLKLAYPKLHKLTTAEADHTYTVLLRIALC</sequence>
<dbReference type="InterPro" id="IPR036890">
    <property type="entry name" value="HATPase_C_sf"/>
</dbReference>
<dbReference type="Pfam" id="PF06580">
    <property type="entry name" value="His_kinase"/>
    <property type="match status" value="1"/>
</dbReference>
<name>A0A939GD44_9BACT</name>
<dbReference type="Gene3D" id="3.30.565.10">
    <property type="entry name" value="Histidine kinase-like ATPase, C-terminal domain"/>
    <property type="match status" value="1"/>
</dbReference>
<protein>
    <submittedName>
        <fullName evidence="3">Histidine kinase</fullName>
    </submittedName>
</protein>
<keyword evidence="1" id="KW-0812">Transmembrane</keyword>
<accession>A0A939GD44</accession>
<dbReference type="PANTHER" id="PTHR34220:SF7">
    <property type="entry name" value="SENSOR HISTIDINE KINASE YPDA"/>
    <property type="match status" value="1"/>
</dbReference>
<gene>
    <name evidence="3" type="ORF">J2I47_03355</name>
</gene>
<keyword evidence="1" id="KW-0472">Membrane</keyword>
<feature type="domain" description="Signal transduction histidine kinase internal region" evidence="2">
    <location>
        <begin position="193"/>
        <end position="272"/>
    </location>
</feature>
<dbReference type="GO" id="GO:0000155">
    <property type="term" value="F:phosphorelay sensor kinase activity"/>
    <property type="evidence" value="ECO:0007669"/>
    <property type="project" value="InterPro"/>
</dbReference>
<dbReference type="PANTHER" id="PTHR34220">
    <property type="entry name" value="SENSOR HISTIDINE KINASE YPDA"/>
    <property type="match status" value="1"/>
</dbReference>
<keyword evidence="3" id="KW-0808">Transferase</keyword>
<feature type="transmembrane region" description="Helical" evidence="1">
    <location>
        <begin position="86"/>
        <end position="110"/>
    </location>
</feature>
<dbReference type="InterPro" id="IPR010559">
    <property type="entry name" value="Sig_transdc_His_kin_internal"/>
</dbReference>
<dbReference type="SUPFAM" id="SSF55874">
    <property type="entry name" value="ATPase domain of HSP90 chaperone/DNA topoisomerase II/histidine kinase"/>
    <property type="match status" value="1"/>
</dbReference>
<organism evidence="3 4">
    <name type="scientific">Fibrella rubiginis</name>
    <dbReference type="NCBI Taxonomy" id="2817060"/>
    <lineage>
        <taxon>Bacteria</taxon>
        <taxon>Pseudomonadati</taxon>
        <taxon>Bacteroidota</taxon>
        <taxon>Cytophagia</taxon>
        <taxon>Cytophagales</taxon>
        <taxon>Spirosomataceae</taxon>
        <taxon>Fibrella</taxon>
    </lineage>
</organism>
<proteinExistence type="predicted"/>
<feature type="transmembrane region" description="Helical" evidence="1">
    <location>
        <begin position="21"/>
        <end position="38"/>
    </location>
</feature>